<keyword evidence="2" id="KW-0808">Transferase</keyword>
<dbReference type="EMBL" id="VNHX01000023">
    <property type="protein sequence ID" value="TYP90955.1"/>
    <property type="molecule type" value="Genomic_DNA"/>
</dbReference>
<evidence type="ECO:0000313" key="3">
    <source>
        <dbReference type="Proteomes" id="UP000325105"/>
    </source>
</evidence>
<dbReference type="SUPFAM" id="SSF53335">
    <property type="entry name" value="S-adenosyl-L-methionine-dependent methyltransferases"/>
    <property type="match status" value="1"/>
</dbReference>
<evidence type="ECO:0000313" key="2">
    <source>
        <dbReference type="EMBL" id="TYP90955.1"/>
    </source>
</evidence>
<evidence type="ECO:0000259" key="1">
    <source>
        <dbReference type="Pfam" id="PF08241"/>
    </source>
</evidence>
<dbReference type="GO" id="GO:0032259">
    <property type="term" value="P:methylation"/>
    <property type="evidence" value="ECO:0007669"/>
    <property type="project" value="UniProtKB-KW"/>
</dbReference>
<accession>A0A5S5D5M6</accession>
<feature type="domain" description="Methyltransferase type 11" evidence="1">
    <location>
        <begin position="65"/>
        <end position="162"/>
    </location>
</feature>
<dbReference type="AlphaFoldDB" id="A0A5S5D5M6"/>
<reference evidence="2 3" key="1">
    <citation type="submission" date="2019-07" db="EMBL/GenBank/DDBJ databases">
        <title>Genomic Encyclopedia of Archaeal and Bacterial Type Strains, Phase II (KMG-II): from individual species to whole genera.</title>
        <authorList>
            <person name="Goeker M."/>
        </authorList>
    </citation>
    <scope>NUCLEOTIDE SEQUENCE [LARGE SCALE GENOMIC DNA]</scope>
    <source>
        <strain evidence="2 3">DSM 18850</strain>
    </source>
</reference>
<proteinExistence type="predicted"/>
<dbReference type="Gene3D" id="3.40.50.150">
    <property type="entry name" value="Vaccinia Virus protein VP39"/>
    <property type="match status" value="1"/>
</dbReference>
<dbReference type="Proteomes" id="UP000325105">
    <property type="component" value="Unassembled WGS sequence"/>
</dbReference>
<dbReference type="GO" id="GO:0008757">
    <property type="term" value="F:S-adenosylmethionine-dependent methyltransferase activity"/>
    <property type="evidence" value="ECO:0007669"/>
    <property type="project" value="InterPro"/>
</dbReference>
<gene>
    <name evidence="2" type="ORF">BC792_12353</name>
</gene>
<dbReference type="CDD" id="cd02440">
    <property type="entry name" value="AdoMet_MTases"/>
    <property type="match status" value="1"/>
</dbReference>
<dbReference type="Pfam" id="PF08241">
    <property type="entry name" value="Methyltransf_11"/>
    <property type="match status" value="1"/>
</dbReference>
<comment type="caution">
    <text evidence="2">The sequence shown here is derived from an EMBL/GenBank/DDBJ whole genome shotgun (WGS) entry which is preliminary data.</text>
</comment>
<protein>
    <submittedName>
        <fullName evidence="2">Methyltransferase family protein</fullName>
    </submittedName>
</protein>
<name>A0A5S5D5M6_9SPHI</name>
<organism evidence="2 3">
    <name type="scientific">Sphingobacterium allocomposti</name>
    <dbReference type="NCBI Taxonomy" id="415956"/>
    <lineage>
        <taxon>Bacteria</taxon>
        <taxon>Pseudomonadati</taxon>
        <taxon>Bacteroidota</taxon>
        <taxon>Sphingobacteriia</taxon>
        <taxon>Sphingobacteriales</taxon>
        <taxon>Sphingobacteriaceae</taxon>
        <taxon>Sphingobacterium</taxon>
    </lineage>
</organism>
<dbReference type="InterPro" id="IPR013216">
    <property type="entry name" value="Methyltransf_11"/>
</dbReference>
<keyword evidence="2" id="KW-0489">Methyltransferase</keyword>
<sequence length="231" mass="26236">MFYPYLYKTKKKMATNDELKHIAEQLAHPSGTKGLEIATMMMETNANMISHALDALNIQPGEHLLEIGHGNAYHVADLLAKHLGVFYTGLETSLLMMQQAQILNKDISTDRVNFLHYDGENFPNALGSFDHILTVNCIYFWKRPAFFITAIAKLLKPNGGLAITFATKDFMRQLPFTKHGFRLYDVKDVLALADIPQLKHTQTLRAVERIKSKNGQLVDREFVTVLWTKTV</sequence>
<keyword evidence="3" id="KW-1185">Reference proteome</keyword>
<dbReference type="InterPro" id="IPR029063">
    <property type="entry name" value="SAM-dependent_MTases_sf"/>
</dbReference>